<evidence type="ECO:0000313" key="2">
    <source>
        <dbReference type="Proteomes" id="UP000000724"/>
    </source>
</evidence>
<gene>
    <name evidence="1" type="ORF">Pc13g01110</name>
    <name evidence="1" type="ORF">PCH_Pc13g01110</name>
</gene>
<evidence type="ECO:0000313" key="1">
    <source>
        <dbReference type="EMBL" id="CAP91180.1"/>
    </source>
</evidence>
<protein>
    <submittedName>
        <fullName evidence="1">Uncharacterized protein</fullName>
    </submittedName>
</protein>
<organism evidence="1 2">
    <name type="scientific">Penicillium rubens (strain ATCC 28089 / DSM 1075 / NRRL 1951 / Wisconsin 54-1255)</name>
    <name type="common">Penicillium chrysogenum</name>
    <dbReference type="NCBI Taxonomy" id="500485"/>
    <lineage>
        <taxon>Eukaryota</taxon>
        <taxon>Fungi</taxon>
        <taxon>Dikarya</taxon>
        <taxon>Ascomycota</taxon>
        <taxon>Pezizomycotina</taxon>
        <taxon>Eurotiomycetes</taxon>
        <taxon>Eurotiomycetidae</taxon>
        <taxon>Eurotiales</taxon>
        <taxon>Aspergillaceae</taxon>
        <taxon>Penicillium</taxon>
        <taxon>Penicillium chrysogenum species complex</taxon>
    </lineage>
</organism>
<dbReference type="EMBL" id="AM920428">
    <property type="protein sequence ID" value="CAP91180.1"/>
    <property type="molecule type" value="Genomic_DNA"/>
</dbReference>
<dbReference type="VEuPathDB" id="FungiDB:PCH_Pc13g01110"/>
<accession>B6H1L9</accession>
<keyword evidence="2" id="KW-1185">Reference proteome</keyword>
<dbReference type="HOGENOM" id="CLU_1928303_0_0_1"/>
<name>B6H1L9_PENRW</name>
<reference evidence="1 2" key="1">
    <citation type="journal article" date="2008" name="Nat. Biotechnol.">
        <title>Genome sequencing and analysis of the filamentous fungus Penicillium chrysogenum.</title>
        <authorList>
            <person name="van den Berg M.A."/>
            <person name="Albang R."/>
            <person name="Albermann K."/>
            <person name="Badger J.H."/>
            <person name="Daran J.-M."/>
            <person name="Driessen A.J.M."/>
            <person name="Garcia-Estrada C."/>
            <person name="Fedorova N.D."/>
            <person name="Harris D.M."/>
            <person name="Heijne W.H.M."/>
            <person name="Joardar V.S."/>
            <person name="Kiel J.A.K.W."/>
            <person name="Kovalchuk A."/>
            <person name="Martin J.F."/>
            <person name="Nierman W.C."/>
            <person name="Nijland J.G."/>
            <person name="Pronk J.T."/>
            <person name="Roubos J.A."/>
            <person name="van der Klei I.J."/>
            <person name="van Peij N.N.M.E."/>
            <person name="Veenhuis M."/>
            <person name="von Doehren H."/>
            <person name="Wagner C."/>
            <person name="Wortman J.R."/>
            <person name="Bovenberg R.A.L."/>
        </authorList>
    </citation>
    <scope>NUCLEOTIDE SEQUENCE [LARGE SCALE GENOMIC DNA]</scope>
    <source>
        <strain evidence="2">ATCC 28089 / DSM 1075 / NRRL 1951 / Wisconsin 54-1255</strain>
    </source>
</reference>
<sequence length="131" mass="14742">MTAERRKLACICYVADDWRKLESTAVRTISFHRLGEMPCCEPIMSGHGLPDQPLTRIFVPDPGRFGLKRKGSVTPIGYRLKHLARCCISDKGPQPVYVRPAILASPHIYGRDRASPMENTGIFDHRDASTY</sequence>
<proteinExistence type="predicted"/>
<dbReference type="Proteomes" id="UP000000724">
    <property type="component" value="Contig Pc00c13"/>
</dbReference>
<dbReference type="AlphaFoldDB" id="B6H1L9"/>